<dbReference type="PANTHER" id="PTHR33939">
    <property type="entry name" value="PROTEIN CBG22215"/>
    <property type="match status" value="1"/>
</dbReference>
<dbReference type="InterPro" id="IPR036397">
    <property type="entry name" value="RNaseH_sf"/>
</dbReference>
<evidence type="ECO:0000313" key="2">
    <source>
        <dbReference type="Proteomes" id="UP000054047"/>
    </source>
</evidence>
<dbReference type="Gene3D" id="3.30.420.10">
    <property type="entry name" value="Ribonuclease H-like superfamily/Ribonuclease H"/>
    <property type="match status" value="1"/>
</dbReference>
<dbReference type="AlphaFoldDB" id="A0A0C2GQT7"/>
<protein>
    <recommendedName>
        <fullName evidence="3">Tc1-like transposase DDE domain-containing protein</fullName>
    </recommendedName>
</protein>
<dbReference type="OrthoDB" id="5874348at2759"/>
<gene>
    <name evidence="1" type="ORF">ANCDUO_08275</name>
</gene>
<dbReference type="GO" id="GO:0003676">
    <property type="term" value="F:nucleic acid binding"/>
    <property type="evidence" value="ECO:0007669"/>
    <property type="project" value="InterPro"/>
</dbReference>
<accession>A0A0C2GQT7</accession>
<reference evidence="1 2" key="1">
    <citation type="submission" date="2013-12" db="EMBL/GenBank/DDBJ databases">
        <title>Draft genome of the parsitic nematode Ancylostoma duodenale.</title>
        <authorList>
            <person name="Mitreva M."/>
        </authorList>
    </citation>
    <scope>NUCLEOTIDE SEQUENCE [LARGE SCALE GENOMIC DNA]</scope>
    <source>
        <strain evidence="1 2">Zhejiang</strain>
    </source>
</reference>
<dbReference type="Proteomes" id="UP000054047">
    <property type="component" value="Unassembled WGS sequence"/>
</dbReference>
<dbReference type="PANTHER" id="PTHR33939:SF1">
    <property type="entry name" value="DUF4371 DOMAIN-CONTAINING PROTEIN"/>
    <property type="match status" value="1"/>
</dbReference>
<sequence length="123" mass="13862">MDEKWVFESMTKKRGWNDKNILRLPPVSVTEEFSFGKTAAKNKNKGRRAIIVGAIIEEGAVAGCTKVVISGQRTVEQDHHDNMNHVMFEDCLRQSLSCMQSVAGGRPISLVMDNAPYHSNWKR</sequence>
<organism evidence="1 2">
    <name type="scientific">Ancylostoma duodenale</name>
    <dbReference type="NCBI Taxonomy" id="51022"/>
    <lineage>
        <taxon>Eukaryota</taxon>
        <taxon>Metazoa</taxon>
        <taxon>Ecdysozoa</taxon>
        <taxon>Nematoda</taxon>
        <taxon>Chromadorea</taxon>
        <taxon>Rhabditida</taxon>
        <taxon>Rhabditina</taxon>
        <taxon>Rhabditomorpha</taxon>
        <taxon>Strongyloidea</taxon>
        <taxon>Ancylostomatidae</taxon>
        <taxon>Ancylostomatinae</taxon>
        <taxon>Ancylostoma</taxon>
    </lineage>
</organism>
<evidence type="ECO:0008006" key="3">
    <source>
        <dbReference type="Google" id="ProtNLM"/>
    </source>
</evidence>
<name>A0A0C2GQT7_9BILA</name>
<proteinExistence type="predicted"/>
<evidence type="ECO:0000313" key="1">
    <source>
        <dbReference type="EMBL" id="KIH61454.1"/>
    </source>
</evidence>
<keyword evidence="2" id="KW-1185">Reference proteome</keyword>
<dbReference type="EMBL" id="KN730110">
    <property type="protein sequence ID" value="KIH61454.1"/>
    <property type="molecule type" value="Genomic_DNA"/>
</dbReference>